<dbReference type="AlphaFoldDB" id="A0A8B8F1Z5"/>
<protein>
    <submittedName>
        <fullName evidence="4">Uncharacterized protein LOC112679273</fullName>
    </submittedName>
</protein>
<dbReference type="Pfam" id="PF05380">
    <property type="entry name" value="Peptidase_A17"/>
    <property type="match status" value="1"/>
</dbReference>
<dbReference type="OrthoDB" id="6772423at2759"/>
<dbReference type="PANTHER" id="PTHR47331">
    <property type="entry name" value="PHD-TYPE DOMAIN-CONTAINING PROTEIN"/>
    <property type="match status" value="1"/>
</dbReference>
<dbReference type="RefSeq" id="XP_025404799.1">
    <property type="nucleotide sequence ID" value="XM_025549014.1"/>
</dbReference>
<accession>A0A8B8F1Z5</accession>
<dbReference type="PANTHER" id="PTHR47331:SF1">
    <property type="entry name" value="GAG-LIKE PROTEIN"/>
    <property type="match status" value="1"/>
</dbReference>
<dbReference type="Proteomes" id="UP000694846">
    <property type="component" value="Unplaced"/>
</dbReference>
<evidence type="ECO:0000313" key="4">
    <source>
        <dbReference type="RefSeq" id="XP_025404799.1"/>
    </source>
</evidence>
<sequence>MELHAFADSSEKGYAAAIYLRTISSNGITCHLITAKTKVAPLKRVTIPRLELCGALLANTLLKTVQVVLSPVISITRTYAWTDSMTTLAWIRSSPHRWTTFVANRVSQLQEYTAPSIWRYVPTTVNPADCASRGLFPADILSHSLWWAGPTFLYKDSNEWPSEKTLNDDNMAHPESRLTVTLVTTPTNNFLSHLLNRFSSLSKIIRIIGYCRRFKTHHHLTTILTPVEQNEALNIIIKSVQQDAFYDDIRLLSAKKLCSLRLRRLSPFLDSSGILRVGGRIMHASLPYNQKHPALIPKRHPFTVLLIHHYHKENHHPGATTLQQLIQQQFWIMSVRQVIRSQLRFCIPCYRVRPKAVQPVMGNLPKYRLQQIKPFHQTGIDYAGPISLKERRSRYSQIKQAYICLFVCMSTRALHIEVASDLTTETFLMAFTRFAARRGPIQAIYIDCGTNFVGASRLFKSVDEYQNAITNHLATHHIQWHFNPPSAPHFGGLWEAGVKSEPSTTIPDPDLSTLPLSKMQRWRLIRDIHQHFWSKWKNDFINTLQQRLKWTKSNGTLHQDDLVLIKEPTNSLQWRLGRVMQLHPGTDGINRVATVKTAIGSFKHPTNKLCPLPQL</sequence>
<dbReference type="SUPFAM" id="SSF53098">
    <property type="entry name" value="Ribonuclease H-like"/>
    <property type="match status" value="1"/>
</dbReference>
<dbReference type="InterPro" id="IPR012337">
    <property type="entry name" value="RNaseH-like_sf"/>
</dbReference>
<feature type="domain" description="Integrase zinc-binding" evidence="1">
    <location>
        <begin position="305"/>
        <end position="354"/>
    </location>
</feature>
<feature type="domain" description="DUF5641" evidence="2">
    <location>
        <begin position="520"/>
        <end position="612"/>
    </location>
</feature>
<dbReference type="Pfam" id="PF18701">
    <property type="entry name" value="DUF5641"/>
    <property type="match status" value="1"/>
</dbReference>
<keyword evidence="3" id="KW-1185">Reference proteome</keyword>
<gene>
    <name evidence="4" type="primary">LOC112679273</name>
</gene>
<evidence type="ECO:0000313" key="3">
    <source>
        <dbReference type="Proteomes" id="UP000694846"/>
    </source>
</evidence>
<organism evidence="3 4">
    <name type="scientific">Sipha flava</name>
    <name type="common">yellow sugarcane aphid</name>
    <dbReference type="NCBI Taxonomy" id="143950"/>
    <lineage>
        <taxon>Eukaryota</taxon>
        <taxon>Metazoa</taxon>
        <taxon>Ecdysozoa</taxon>
        <taxon>Arthropoda</taxon>
        <taxon>Hexapoda</taxon>
        <taxon>Insecta</taxon>
        <taxon>Pterygota</taxon>
        <taxon>Neoptera</taxon>
        <taxon>Paraneoptera</taxon>
        <taxon>Hemiptera</taxon>
        <taxon>Sternorrhyncha</taxon>
        <taxon>Aphidomorpha</taxon>
        <taxon>Aphidoidea</taxon>
        <taxon>Aphididae</taxon>
        <taxon>Sipha</taxon>
    </lineage>
</organism>
<evidence type="ECO:0000259" key="2">
    <source>
        <dbReference type="Pfam" id="PF18701"/>
    </source>
</evidence>
<name>A0A8B8F1Z5_9HEMI</name>
<dbReference type="GeneID" id="112679273"/>
<dbReference type="Gene3D" id="3.30.420.10">
    <property type="entry name" value="Ribonuclease H-like superfamily/Ribonuclease H"/>
    <property type="match status" value="1"/>
</dbReference>
<evidence type="ECO:0000259" key="1">
    <source>
        <dbReference type="Pfam" id="PF17921"/>
    </source>
</evidence>
<dbReference type="Pfam" id="PF17921">
    <property type="entry name" value="Integrase_H2C2"/>
    <property type="match status" value="1"/>
</dbReference>
<reference evidence="4" key="1">
    <citation type="submission" date="2025-08" db="UniProtKB">
        <authorList>
            <consortium name="RefSeq"/>
        </authorList>
    </citation>
    <scope>IDENTIFICATION</scope>
    <source>
        <tissue evidence="4">Whole body</tissue>
    </source>
</reference>
<dbReference type="GO" id="GO:0003676">
    <property type="term" value="F:nucleic acid binding"/>
    <property type="evidence" value="ECO:0007669"/>
    <property type="project" value="InterPro"/>
</dbReference>
<proteinExistence type="predicted"/>
<dbReference type="InterPro" id="IPR041588">
    <property type="entry name" value="Integrase_H2C2"/>
</dbReference>
<dbReference type="InterPro" id="IPR036397">
    <property type="entry name" value="RNaseH_sf"/>
</dbReference>
<dbReference type="InterPro" id="IPR008042">
    <property type="entry name" value="Retrotrans_Pao"/>
</dbReference>
<dbReference type="InterPro" id="IPR040676">
    <property type="entry name" value="DUF5641"/>
</dbReference>